<keyword evidence="2 5" id="KW-0689">Ribosomal protein</keyword>
<gene>
    <name evidence="5" type="primary">rpmC</name>
    <name evidence="6" type="ORF">THFILI_10635</name>
</gene>
<dbReference type="GO" id="GO:0022625">
    <property type="term" value="C:cytosolic large ribosomal subunit"/>
    <property type="evidence" value="ECO:0007669"/>
    <property type="project" value="TreeGrafter"/>
</dbReference>
<dbReference type="STRING" id="276.THFILI_10635"/>
<dbReference type="RefSeq" id="WP_038061680.1">
    <property type="nucleotide sequence ID" value="NZ_JPSL02000040.1"/>
</dbReference>
<evidence type="ECO:0000313" key="6">
    <source>
        <dbReference type="EMBL" id="KIX84408.1"/>
    </source>
</evidence>
<dbReference type="InterPro" id="IPR018254">
    <property type="entry name" value="Ribosomal_uL29_CS"/>
</dbReference>
<protein>
    <recommendedName>
        <fullName evidence="4 5">Large ribosomal subunit protein uL29</fullName>
    </recommendedName>
</protein>
<organism evidence="6 7">
    <name type="scientific">Thermus filiformis</name>
    <dbReference type="NCBI Taxonomy" id="276"/>
    <lineage>
        <taxon>Bacteria</taxon>
        <taxon>Thermotogati</taxon>
        <taxon>Deinococcota</taxon>
        <taxon>Deinococci</taxon>
        <taxon>Thermales</taxon>
        <taxon>Thermaceae</taxon>
        <taxon>Thermus</taxon>
    </lineage>
</organism>
<evidence type="ECO:0000256" key="2">
    <source>
        <dbReference type="ARBA" id="ARBA00022980"/>
    </source>
</evidence>
<evidence type="ECO:0000256" key="3">
    <source>
        <dbReference type="ARBA" id="ARBA00023274"/>
    </source>
</evidence>
<keyword evidence="7" id="KW-1185">Reference proteome</keyword>
<keyword evidence="3 5" id="KW-0687">Ribonucleoprotein</keyword>
<proteinExistence type="inferred from homology"/>
<accession>A0A0D6XBZ9</accession>
<dbReference type="FunFam" id="1.10.287.310:FF:000001">
    <property type="entry name" value="50S ribosomal protein L29"/>
    <property type="match status" value="1"/>
</dbReference>
<dbReference type="Proteomes" id="UP000030364">
    <property type="component" value="Unassembled WGS sequence"/>
</dbReference>
<evidence type="ECO:0000256" key="4">
    <source>
        <dbReference type="ARBA" id="ARBA00035204"/>
    </source>
</evidence>
<dbReference type="HAMAP" id="MF_00374">
    <property type="entry name" value="Ribosomal_uL29"/>
    <property type="match status" value="1"/>
</dbReference>
<dbReference type="PANTHER" id="PTHR10916:SF0">
    <property type="entry name" value="LARGE RIBOSOMAL SUBUNIT PROTEIN UL29C"/>
    <property type="match status" value="1"/>
</dbReference>
<dbReference type="OrthoDB" id="9815192at2"/>
<reference evidence="6 7" key="1">
    <citation type="journal article" date="2015" name="Genome Announc.">
        <title>Draft Genome Sequence of the Thermophile Thermus filiformis ATCC 43280, Producer of Carotenoid-(Di)glucoside-Branched Fatty Acid (Di)esters and Source of Hyperthermostable Enzymes of Biotechnological Interest.</title>
        <authorList>
            <person name="Mandelli F."/>
            <person name="Oliveira Ramires B."/>
            <person name="Couger M.B."/>
            <person name="Paixao D.A."/>
            <person name="Camilo C.M."/>
            <person name="Polikarpov I."/>
            <person name="Prade R."/>
            <person name="Riano-Pachon D.M."/>
            <person name="Squina F.M."/>
        </authorList>
    </citation>
    <scope>NUCLEOTIDE SEQUENCE [LARGE SCALE GENOMIC DNA]</scope>
    <source>
        <strain evidence="6 7">ATCC 43280</strain>
    </source>
</reference>
<sequence length="74" mass="8819">MKRSEVKELLKKARGLSPVELEKLIREKKRELMELRFQAAIGQLSQNHRIRDTKKTIARLLTVWNEKRKGREHA</sequence>
<dbReference type="Pfam" id="PF00831">
    <property type="entry name" value="Ribosomal_L29"/>
    <property type="match status" value="1"/>
</dbReference>
<evidence type="ECO:0000256" key="1">
    <source>
        <dbReference type="ARBA" id="ARBA00009254"/>
    </source>
</evidence>
<dbReference type="GO" id="GO:0003735">
    <property type="term" value="F:structural constituent of ribosome"/>
    <property type="evidence" value="ECO:0007669"/>
    <property type="project" value="InterPro"/>
</dbReference>
<dbReference type="InterPro" id="IPR050063">
    <property type="entry name" value="Ribosomal_protein_uL29"/>
</dbReference>
<dbReference type="EMBL" id="JPSL02000040">
    <property type="protein sequence ID" value="KIX84408.1"/>
    <property type="molecule type" value="Genomic_DNA"/>
</dbReference>
<dbReference type="InterPro" id="IPR001854">
    <property type="entry name" value="Ribosomal_uL29"/>
</dbReference>
<dbReference type="GO" id="GO:0006412">
    <property type="term" value="P:translation"/>
    <property type="evidence" value="ECO:0007669"/>
    <property type="project" value="UniProtKB-UniRule"/>
</dbReference>
<comment type="similarity">
    <text evidence="1 5">Belongs to the universal ribosomal protein uL29 family.</text>
</comment>
<dbReference type="Gene3D" id="1.10.287.310">
    <property type="match status" value="1"/>
</dbReference>
<dbReference type="AlphaFoldDB" id="A0A0D6XBZ9"/>
<dbReference type="SUPFAM" id="SSF46561">
    <property type="entry name" value="Ribosomal protein L29 (L29p)"/>
    <property type="match status" value="1"/>
</dbReference>
<dbReference type="PANTHER" id="PTHR10916">
    <property type="entry name" value="60S RIBOSOMAL PROTEIN L35/50S RIBOSOMAL PROTEIN L29"/>
    <property type="match status" value="1"/>
</dbReference>
<dbReference type="NCBIfam" id="TIGR00012">
    <property type="entry name" value="L29"/>
    <property type="match status" value="1"/>
</dbReference>
<dbReference type="InterPro" id="IPR036049">
    <property type="entry name" value="Ribosomal_uL29_sf"/>
</dbReference>
<comment type="caution">
    <text evidence="6">The sequence shown here is derived from an EMBL/GenBank/DDBJ whole genome shotgun (WGS) entry which is preliminary data.</text>
</comment>
<name>A0A0D6XBZ9_THEFI</name>
<evidence type="ECO:0000256" key="5">
    <source>
        <dbReference type="HAMAP-Rule" id="MF_00374"/>
    </source>
</evidence>
<dbReference type="CDD" id="cd00427">
    <property type="entry name" value="Ribosomal_L29_HIP"/>
    <property type="match status" value="1"/>
</dbReference>
<dbReference type="PROSITE" id="PS00579">
    <property type="entry name" value="RIBOSOMAL_L29"/>
    <property type="match status" value="1"/>
</dbReference>
<evidence type="ECO:0000313" key="7">
    <source>
        <dbReference type="Proteomes" id="UP000030364"/>
    </source>
</evidence>